<evidence type="ECO:0000256" key="3">
    <source>
        <dbReference type="ARBA" id="ARBA00023125"/>
    </source>
</evidence>
<dbReference type="SMART" id="SM00389">
    <property type="entry name" value="HOX"/>
    <property type="match status" value="1"/>
</dbReference>
<dbReference type="AlphaFoldDB" id="Q9BJW6"/>
<dbReference type="GO" id="GO:0000978">
    <property type="term" value="F:RNA polymerase II cis-regulatory region sequence-specific DNA binding"/>
    <property type="evidence" value="ECO:0007669"/>
    <property type="project" value="TreeGrafter"/>
</dbReference>
<gene>
    <name evidence="10" type="primary">eve</name>
</gene>
<dbReference type="GO" id="GO:0000981">
    <property type="term" value="F:DNA-binding transcription factor activity, RNA polymerase II-specific"/>
    <property type="evidence" value="ECO:0007669"/>
    <property type="project" value="InterPro"/>
</dbReference>
<dbReference type="PANTHER" id="PTHR46294:SF4">
    <property type="entry name" value="SEGMENTATION PROTEIN EVEN-SKIPPED"/>
    <property type="match status" value="1"/>
</dbReference>
<dbReference type="InterPro" id="IPR017970">
    <property type="entry name" value="Homeobox_CS"/>
</dbReference>
<dbReference type="InterPro" id="IPR009057">
    <property type="entry name" value="Homeodomain-like_sf"/>
</dbReference>
<feature type="domain" description="Homeobox" evidence="9">
    <location>
        <begin position="94"/>
        <end position="154"/>
    </location>
</feature>
<accession>Q9BJW6</accession>
<dbReference type="GO" id="GO:0005634">
    <property type="term" value="C:nucleus"/>
    <property type="evidence" value="ECO:0007669"/>
    <property type="project" value="UniProtKB-SubCell"/>
</dbReference>
<keyword evidence="2" id="KW-0217">Developmental protein</keyword>
<evidence type="ECO:0000256" key="7">
    <source>
        <dbReference type="PROSITE-ProRule" id="PRU00108"/>
    </source>
</evidence>
<evidence type="ECO:0000256" key="8">
    <source>
        <dbReference type="RuleBase" id="RU000682"/>
    </source>
</evidence>
<evidence type="ECO:0000256" key="5">
    <source>
        <dbReference type="ARBA" id="ARBA00023242"/>
    </source>
</evidence>
<dbReference type="InterPro" id="IPR001356">
    <property type="entry name" value="HD"/>
</dbReference>
<evidence type="ECO:0000259" key="9">
    <source>
        <dbReference type="PROSITE" id="PS50071"/>
    </source>
</evidence>
<comment type="similarity">
    <text evidence="6">Belongs to the even-skipped homeobox family.</text>
</comment>
<keyword evidence="3 7" id="KW-0238">DNA-binding</keyword>
<protein>
    <submittedName>
        <fullName evidence="10">Even-skipped protein</fullName>
    </submittedName>
</protein>
<dbReference type="InterPro" id="IPR052002">
    <property type="entry name" value="Even-skipped_HD"/>
</dbReference>
<dbReference type="PROSITE" id="PS50071">
    <property type="entry name" value="HOMEOBOX_2"/>
    <property type="match status" value="1"/>
</dbReference>
<evidence type="ECO:0000256" key="6">
    <source>
        <dbReference type="ARBA" id="ARBA00038449"/>
    </source>
</evidence>
<keyword evidence="4 7" id="KW-0371">Homeobox</keyword>
<sequence length="272" mass="32251">MSLRKFSIDYLLNDKTGSRNFDSKIIENDSLEHDNYNNYKSNNTETRERLTSGFSIQNERASVSEVNIDKQSYEKVTADNQGYDKDVVNEYDDSQQHGTRTAFTRTQLSRLEKEFTKESYISRTRRVELANELCLPENTIKVWFQNRRMKSKRRRLGYNRYYSPTYFPYYSMTPYLTPQQTSRVSCSCCYKLDRTVTKEQYISTDYLSNPKNHTSAFHHHKSATTSAFHHHKSATTSQFHQHKSASTSPFHQNRHQYGERYLSLREPKLKYQ</sequence>
<comment type="subcellular location">
    <subcellularLocation>
        <location evidence="1 7 8">Nucleus</location>
    </subcellularLocation>
</comment>
<evidence type="ECO:0000256" key="2">
    <source>
        <dbReference type="ARBA" id="ARBA00022473"/>
    </source>
</evidence>
<dbReference type="PROSITE" id="PS00027">
    <property type="entry name" value="HOMEOBOX_1"/>
    <property type="match status" value="1"/>
</dbReference>
<dbReference type="PRINTS" id="PR00024">
    <property type="entry name" value="HOMEOBOX"/>
</dbReference>
<evidence type="ECO:0000313" key="10">
    <source>
        <dbReference type="EMBL" id="AAK16712.1"/>
    </source>
</evidence>
<dbReference type="InterPro" id="IPR020479">
    <property type="entry name" value="HD_metazoa"/>
</dbReference>
<evidence type="ECO:0000256" key="1">
    <source>
        <dbReference type="ARBA" id="ARBA00004123"/>
    </source>
</evidence>
<dbReference type="PANTHER" id="PTHR46294">
    <property type="entry name" value="SEGMENTATION PROTEIN EVEN-SKIPPED"/>
    <property type="match status" value="1"/>
</dbReference>
<reference evidence="10" key="1">
    <citation type="submission" date="2000-12" db="EMBL/GenBank/DDBJ databases">
        <title>The eve gene of Sarsia sp. 'Long Island Sound'.</title>
        <authorList>
            <person name="Bridge D.M."/>
            <person name="Angelini D."/>
            <person name="Steele R.E."/>
        </authorList>
    </citation>
    <scope>NUCLEOTIDE SEQUENCE</scope>
</reference>
<dbReference type="Pfam" id="PF00046">
    <property type="entry name" value="Homeodomain"/>
    <property type="match status" value="1"/>
</dbReference>
<dbReference type="Gene3D" id="1.10.10.60">
    <property type="entry name" value="Homeodomain-like"/>
    <property type="match status" value="1"/>
</dbReference>
<feature type="DNA-binding region" description="Homeobox" evidence="7">
    <location>
        <begin position="96"/>
        <end position="155"/>
    </location>
</feature>
<dbReference type="CDD" id="cd00086">
    <property type="entry name" value="homeodomain"/>
    <property type="match status" value="1"/>
</dbReference>
<dbReference type="EMBL" id="AF326771">
    <property type="protein sequence ID" value="AAK16712.1"/>
    <property type="molecule type" value="Genomic_DNA"/>
</dbReference>
<evidence type="ECO:0000256" key="4">
    <source>
        <dbReference type="ARBA" id="ARBA00023155"/>
    </source>
</evidence>
<dbReference type="SUPFAM" id="SSF46689">
    <property type="entry name" value="Homeodomain-like"/>
    <property type="match status" value="1"/>
</dbReference>
<proteinExistence type="inferred from homology"/>
<name>Q9BJW6_9CNID</name>
<keyword evidence="5 7" id="KW-0539">Nucleus</keyword>
<organism evidence="10">
    <name type="scientific">Sarsia sp. 'Long Island Sound'</name>
    <dbReference type="NCBI Taxonomy" id="135493"/>
    <lineage>
        <taxon>Eukaryota</taxon>
        <taxon>Metazoa</taxon>
        <taxon>Cnidaria</taxon>
        <taxon>Hydrozoa</taxon>
        <taxon>Hydroidolina</taxon>
        <taxon>Anthoathecata</taxon>
        <taxon>Capitata</taxon>
        <taxon>Corynidae</taxon>
        <taxon>Sarsia</taxon>
    </lineage>
</organism>